<dbReference type="EMBL" id="JAEVFJ010000053">
    <property type="protein sequence ID" value="KAH8080694.1"/>
    <property type="molecule type" value="Genomic_DNA"/>
</dbReference>
<proteinExistence type="predicted"/>
<reference evidence="1" key="1">
    <citation type="journal article" date="2021" name="New Phytol.">
        <title>Evolutionary innovations through gain and loss of genes in the ectomycorrhizal Boletales.</title>
        <authorList>
            <person name="Wu G."/>
            <person name="Miyauchi S."/>
            <person name="Morin E."/>
            <person name="Kuo A."/>
            <person name="Drula E."/>
            <person name="Varga T."/>
            <person name="Kohler A."/>
            <person name="Feng B."/>
            <person name="Cao Y."/>
            <person name="Lipzen A."/>
            <person name="Daum C."/>
            <person name="Hundley H."/>
            <person name="Pangilinan J."/>
            <person name="Johnson J."/>
            <person name="Barry K."/>
            <person name="LaButti K."/>
            <person name="Ng V."/>
            <person name="Ahrendt S."/>
            <person name="Min B."/>
            <person name="Choi I.G."/>
            <person name="Park H."/>
            <person name="Plett J.M."/>
            <person name="Magnuson J."/>
            <person name="Spatafora J.W."/>
            <person name="Nagy L.G."/>
            <person name="Henrissat B."/>
            <person name="Grigoriev I.V."/>
            <person name="Yang Z.L."/>
            <person name="Xu J."/>
            <person name="Martin F.M."/>
        </authorList>
    </citation>
    <scope>NUCLEOTIDE SEQUENCE</scope>
    <source>
        <strain evidence="1">KKN 215</strain>
    </source>
</reference>
<gene>
    <name evidence="1" type="ORF">BXZ70DRAFT_636868</name>
</gene>
<evidence type="ECO:0000313" key="1">
    <source>
        <dbReference type="EMBL" id="KAH8080694.1"/>
    </source>
</evidence>
<keyword evidence="2" id="KW-1185">Reference proteome</keyword>
<sequence length="590" mass="66300">MTYGRVWFIRRMGHGRCDCRRNLSGGLWYQMVPFLVRNISYRDQSALLSPRYNPLRANLAESCLHLTITVMSEQQQDQDTALTEPLHDPHDITVAFYPPELLVEIFLYLVALSYRAITTDNHDRCILWMPSATQVCRHWRAVAHGTPLLWTLINLDWPEDWLVEALDKAQDLPLHIICPAMHDAHPLLYTFKALLPRAASAECRMSHHTNIPNDALDLPILRVLSIAQQMSPSNAPFVSGSSKLPTLEHLKLSGFLWDTVTPYFRPTLRHLTIDAMCSVPKFLRAIERMPLLEHLSVELPSWHMREITDVRPYPTVTLSYLTELILAGEVESLSETLLCLRFPSTASFGLTAIISDISPLGFQKLDNLYDTLAARLRGQGAIGKPERLDILVVHCPSAGDRDSHSRYILHTTTQTSSRLAGTQRARSALTLSVHTLPIKTVIASMANALGPALRSEIRGVTLRGGCLHDVPPTFAEAFTSLPNVETLCVDETFLWSPEYLSSHVPLPNRPLFPRLKEVKLRRFRFHDPADVTLSPPQGPELGVVETLADVLTTRAEGGFPVERLVVDRAVDFGEQDRIALLRCVKEVIVV</sequence>
<dbReference type="Proteomes" id="UP000813824">
    <property type="component" value="Unassembled WGS sequence"/>
</dbReference>
<name>A0A8K0UE61_9AGAR</name>
<organism evidence="1 2">
    <name type="scientific">Cristinia sonorae</name>
    <dbReference type="NCBI Taxonomy" id="1940300"/>
    <lineage>
        <taxon>Eukaryota</taxon>
        <taxon>Fungi</taxon>
        <taxon>Dikarya</taxon>
        <taxon>Basidiomycota</taxon>
        <taxon>Agaricomycotina</taxon>
        <taxon>Agaricomycetes</taxon>
        <taxon>Agaricomycetidae</taxon>
        <taxon>Agaricales</taxon>
        <taxon>Pleurotineae</taxon>
        <taxon>Stephanosporaceae</taxon>
        <taxon>Cristinia</taxon>
    </lineage>
</organism>
<dbReference type="AlphaFoldDB" id="A0A8K0UE61"/>
<protein>
    <recommendedName>
        <fullName evidence="3">F-box domain-containing protein</fullName>
    </recommendedName>
</protein>
<dbReference type="OrthoDB" id="3357519at2759"/>
<accession>A0A8K0UE61</accession>
<comment type="caution">
    <text evidence="1">The sequence shown here is derived from an EMBL/GenBank/DDBJ whole genome shotgun (WGS) entry which is preliminary data.</text>
</comment>
<evidence type="ECO:0000313" key="2">
    <source>
        <dbReference type="Proteomes" id="UP000813824"/>
    </source>
</evidence>
<dbReference type="SUPFAM" id="SSF52047">
    <property type="entry name" value="RNI-like"/>
    <property type="match status" value="1"/>
</dbReference>
<evidence type="ECO:0008006" key="3">
    <source>
        <dbReference type="Google" id="ProtNLM"/>
    </source>
</evidence>
<dbReference type="Gene3D" id="1.20.1280.50">
    <property type="match status" value="1"/>
</dbReference>